<evidence type="ECO:0000256" key="1">
    <source>
        <dbReference type="ARBA" id="ARBA00001946"/>
    </source>
</evidence>
<feature type="domain" description="Obg" evidence="13">
    <location>
        <begin position="4"/>
        <end position="161"/>
    </location>
</feature>
<keyword evidence="4 9" id="KW-0479">Metal-binding</keyword>
<dbReference type="Gene3D" id="3.30.300.350">
    <property type="entry name" value="GTP-binding protein OBG, C-terminal domain"/>
    <property type="match status" value="1"/>
</dbReference>
<comment type="subcellular location">
    <subcellularLocation>
        <location evidence="9">Cytoplasm</location>
    </subcellularLocation>
</comment>
<dbReference type="GO" id="GO:0005737">
    <property type="term" value="C:cytoplasm"/>
    <property type="evidence" value="ECO:0007669"/>
    <property type="project" value="UniProtKB-SubCell"/>
</dbReference>
<keyword evidence="3 9" id="KW-0963">Cytoplasm</keyword>
<dbReference type="PANTHER" id="PTHR11702">
    <property type="entry name" value="DEVELOPMENTALLY REGULATED GTP-BINDING PROTEIN-RELATED"/>
    <property type="match status" value="1"/>
</dbReference>
<dbReference type="PROSITE" id="PS51883">
    <property type="entry name" value="OBG"/>
    <property type="match status" value="1"/>
</dbReference>
<feature type="binding site" evidence="9">
    <location>
        <begin position="193"/>
        <end position="197"/>
    </location>
    <ligand>
        <name>GTP</name>
        <dbReference type="ChEBI" id="CHEBI:37565"/>
    </ligand>
</feature>
<accession>A0A7W9LIY6</accession>
<dbReference type="PRINTS" id="PR00326">
    <property type="entry name" value="GTP1OBG"/>
</dbReference>
<dbReference type="InterPro" id="IPR006074">
    <property type="entry name" value="GTP1-OBG_CS"/>
</dbReference>
<dbReference type="EC" id="3.6.5.-" evidence="9"/>
<comment type="cofactor">
    <cofactor evidence="1 9">
        <name>Mg(2+)</name>
        <dbReference type="ChEBI" id="CHEBI:18420"/>
    </cofactor>
</comment>
<dbReference type="InterPro" id="IPR036346">
    <property type="entry name" value="GTP-bd_prot_GTP1/OBG_C_sf"/>
</dbReference>
<feature type="binding site" evidence="9">
    <location>
        <position position="175"/>
    </location>
    <ligand>
        <name>Mg(2+)</name>
        <dbReference type="ChEBI" id="CHEBI:18420"/>
    </ligand>
</feature>
<evidence type="ECO:0000259" key="12">
    <source>
        <dbReference type="PROSITE" id="PS51881"/>
    </source>
</evidence>
<evidence type="ECO:0000256" key="8">
    <source>
        <dbReference type="ARBA" id="ARBA00023134"/>
    </source>
</evidence>
<dbReference type="NCBIfam" id="TIGR02729">
    <property type="entry name" value="Obg_CgtA"/>
    <property type="match status" value="1"/>
</dbReference>
<dbReference type="NCBIfam" id="NF008956">
    <property type="entry name" value="PRK12299.1"/>
    <property type="match status" value="1"/>
</dbReference>
<dbReference type="Pfam" id="PF09269">
    <property type="entry name" value="DUF1967"/>
    <property type="match status" value="1"/>
</dbReference>
<dbReference type="InterPro" id="IPR014100">
    <property type="entry name" value="GTP-bd_Obg/CgtA"/>
</dbReference>
<dbReference type="Proteomes" id="UP000542813">
    <property type="component" value="Unassembled WGS sequence"/>
</dbReference>
<dbReference type="InterPro" id="IPR031167">
    <property type="entry name" value="G_OBG"/>
</dbReference>
<dbReference type="HAMAP" id="MF_01454">
    <property type="entry name" value="GTPase_Obg"/>
    <property type="match status" value="1"/>
</dbReference>
<dbReference type="PROSITE" id="PS51710">
    <property type="entry name" value="G_OBG"/>
    <property type="match status" value="1"/>
</dbReference>
<sequence>MAIPSFVDRVVLHLAAGDGGHGCVSVHREKFKPLGGPDGGDGGRGGDIVLVVDPNTTTLLDYHRSPHRKATGGGQGAGSNRDGANGEDIELKVPDGTVVSTRDGEVLVDLVGAGTRYVAAQGGNGGLGNAALASKRRRAPGFALLGEPGEAKDVILELKSVADIGLVGFPSAGKSSLIAAISAARPKIADYPFTTLVPNLGVVEAGDVRYTVADVPGLIEGASEGRGLGHAFLRHVERCKALLHVVDLATMEPGRDPLTDIDLIESELEKYGGLDKRPRMVALNKIDVPEARELAELVRADVEARGWEVFPVSAATHEGLRELTYAMGSLVAAARAAAPAPEPTRLVLRPAAVDDSGFTVTDEGERYRIRGLKPERWIRQTDFTNDEAVGYLADRLARLGVEEALIAAGARAGDEVVIGGEDAVVFDWEPSVHAGGEHLGPRGTDSRLS</sequence>
<evidence type="ECO:0000313" key="15">
    <source>
        <dbReference type="Proteomes" id="UP000542813"/>
    </source>
</evidence>
<dbReference type="AlphaFoldDB" id="A0A7W9LIY6"/>
<comment type="caution">
    <text evidence="14">The sequence shown here is derived from an EMBL/GenBank/DDBJ whole genome shotgun (WGS) entry which is preliminary data.</text>
</comment>
<dbReference type="InterPro" id="IPR015349">
    <property type="entry name" value="OCT_dom"/>
</dbReference>
<reference evidence="14 15" key="1">
    <citation type="submission" date="2020-08" db="EMBL/GenBank/DDBJ databases">
        <title>Sequencing the genomes of 1000 actinobacteria strains.</title>
        <authorList>
            <person name="Klenk H.-P."/>
        </authorList>
    </citation>
    <scope>NUCLEOTIDE SEQUENCE [LARGE SCALE GENOMIC DNA]</scope>
    <source>
        <strain evidence="14 15">DSM 102122</strain>
    </source>
</reference>
<protein>
    <recommendedName>
        <fullName evidence="9">GTPase Obg</fullName>
        <ecNumber evidence="9">3.6.5.-</ecNumber>
    </recommendedName>
    <alternativeName>
        <fullName evidence="9">GTP-binding protein Obg</fullName>
    </alternativeName>
</protein>
<dbReference type="InterPro" id="IPR006073">
    <property type="entry name" value="GTP-bd"/>
</dbReference>
<evidence type="ECO:0000256" key="10">
    <source>
        <dbReference type="SAM" id="MobiDB-lite"/>
    </source>
</evidence>
<dbReference type="NCBIfam" id="NF008955">
    <property type="entry name" value="PRK12297.1"/>
    <property type="match status" value="1"/>
</dbReference>
<dbReference type="GO" id="GO:0000287">
    <property type="term" value="F:magnesium ion binding"/>
    <property type="evidence" value="ECO:0007669"/>
    <property type="project" value="InterPro"/>
</dbReference>
<evidence type="ECO:0000256" key="3">
    <source>
        <dbReference type="ARBA" id="ARBA00022490"/>
    </source>
</evidence>
<proteinExistence type="inferred from homology"/>
<dbReference type="CDD" id="cd01898">
    <property type="entry name" value="Obg"/>
    <property type="match status" value="1"/>
</dbReference>
<dbReference type="InterPro" id="IPR006169">
    <property type="entry name" value="GTP1_OBG_dom"/>
</dbReference>
<evidence type="ECO:0000256" key="9">
    <source>
        <dbReference type="HAMAP-Rule" id="MF_01454"/>
    </source>
</evidence>
<dbReference type="PROSITE" id="PS51881">
    <property type="entry name" value="OCT"/>
    <property type="match status" value="1"/>
</dbReference>
<dbReference type="NCBIfam" id="NF008954">
    <property type="entry name" value="PRK12296.1"/>
    <property type="match status" value="1"/>
</dbReference>
<evidence type="ECO:0000313" key="14">
    <source>
        <dbReference type="EMBL" id="MBB5785532.1"/>
    </source>
</evidence>
<dbReference type="SUPFAM" id="SSF82051">
    <property type="entry name" value="Obg GTP-binding protein N-terminal domain"/>
    <property type="match status" value="1"/>
</dbReference>
<keyword evidence="8 9" id="KW-0342">GTP-binding</keyword>
<comment type="function">
    <text evidence="9">An essential GTPase which binds GTP, GDP and possibly (p)ppGpp with moderate affinity, with high nucleotide exchange rates and a fairly low GTP hydrolysis rate. Plays a role in control of the cell cycle, stress response, ribosome biogenesis and in those bacteria that undergo differentiation, in morphogenesis control.</text>
</comment>
<dbReference type="Pfam" id="PF01018">
    <property type="entry name" value="GTP1_OBG"/>
    <property type="match status" value="1"/>
</dbReference>
<dbReference type="PROSITE" id="PS00905">
    <property type="entry name" value="GTP1_OBG"/>
    <property type="match status" value="1"/>
</dbReference>
<comment type="subunit">
    <text evidence="9">Monomer.</text>
</comment>
<feature type="binding site" evidence="9">
    <location>
        <position position="195"/>
    </location>
    <ligand>
        <name>Mg(2+)</name>
        <dbReference type="ChEBI" id="CHEBI:18420"/>
    </ligand>
</feature>
<dbReference type="EMBL" id="JACHMM010000001">
    <property type="protein sequence ID" value="MBB5785532.1"/>
    <property type="molecule type" value="Genomic_DNA"/>
</dbReference>
<dbReference type="PANTHER" id="PTHR11702:SF31">
    <property type="entry name" value="MITOCHONDRIAL RIBOSOME-ASSOCIATED GTPASE 2"/>
    <property type="match status" value="1"/>
</dbReference>
<dbReference type="GO" id="GO:0005525">
    <property type="term" value="F:GTP binding"/>
    <property type="evidence" value="ECO:0007669"/>
    <property type="project" value="UniProtKB-UniRule"/>
</dbReference>
<keyword evidence="5 9" id="KW-0547">Nucleotide-binding</keyword>
<feature type="binding site" evidence="9">
    <location>
        <begin position="168"/>
        <end position="175"/>
    </location>
    <ligand>
        <name>GTP</name>
        <dbReference type="ChEBI" id="CHEBI:37565"/>
    </ligand>
</feature>
<dbReference type="GO" id="GO:0003924">
    <property type="term" value="F:GTPase activity"/>
    <property type="evidence" value="ECO:0007669"/>
    <property type="project" value="UniProtKB-UniRule"/>
</dbReference>
<feature type="domain" description="OCT" evidence="12">
    <location>
        <begin position="350"/>
        <end position="430"/>
    </location>
</feature>
<evidence type="ECO:0000256" key="4">
    <source>
        <dbReference type="ARBA" id="ARBA00022723"/>
    </source>
</evidence>
<keyword evidence="7 9" id="KW-0460">Magnesium</keyword>
<name>A0A7W9LIY6_9ACTN</name>
<feature type="domain" description="OBG-type G" evidence="11">
    <location>
        <begin position="162"/>
        <end position="332"/>
    </location>
</feature>
<keyword evidence="15" id="KW-1185">Reference proteome</keyword>
<dbReference type="SUPFAM" id="SSF102741">
    <property type="entry name" value="Obg GTP-binding protein C-terminal domain"/>
    <property type="match status" value="1"/>
</dbReference>
<feature type="binding site" evidence="9">
    <location>
        <begin position="313"/>
        <end position="315"/>
    </location>
    <ligand>
        <name>GTP</name>
        <dbReference type="ChEBI" id="CHEBI:37565"/>
    </ligand>
</feature>
<evidence type="ECO:0000256" key="5">
    <source>
        <dbReference type="ARBA" id="ARBA00022741"/>
    </source>
</evidence>
<evidence type="ECO:0000256" key="7">
    <source>
        <dbReference type="ARBA" id="ARBA00022842"/>
    </source>
</evidence>
<gene>
    <name evidence="9" type="primary">obg</name>
    <name evidence="14" type="ORF">HD601_000107</name>
</gene>
<evidence type="ECO:0000256" key="6">
    <source>
        <dbReference type="ARBA" id="ARBA00022801"/>
    </source>
</evidence>
<keyword evidence="6 9" id="KW-0378">Hydrolase</keyword>
<dbReference type="GO" id="GO:0042254">
    <property type="term" value="P:ribosome biogenesis"/>
    <property type="evidence" value="ECO:0007669"/>
    <property type="project" value="UniProtKB-UniRule"/>
</dbReference>
<dbReference type="InterPro" id="IPR045086">
    <property type="entry name" value="OBG_GTPase"/>
</dbReference>
<evidence type="ECO:0000259" key="11">
    <source>
        <dbReference type="PROSITE" id="PS51710"/>
    </source>
</evidence>
<dbReference type="Pfam" id="PF01926">
    <property type="entry name" value="MMR_HSR1"/>
    <property type="match status" value="1"/>
</dbReference>
<organism evidence="14 15">
    <name type="scientific">Jiangella mangrovi</name>
    <dbReference type="NCBI Taxonomy" id="1524084"/>
    <lineage>
        <taxon>Bacteria</taxon>
        <taxon>Bacillati</taxon>
        <taxon>Actinomycetota</taxon>
        <taxon>Actinomycetes</taxon>
        <taxon>Jiangellales</taxon>
        <taxon>Jiangellaceae</taxon>
        <taxon>Jiangella</taxon>
    </lineage>
</organism>
<dbReference type="InterPro" id="IPR027417">
    <property type="entry name" value="P-loop_NTPase"/>
</dbReference>
<feature type="binding site" evidence="9">
    <location>
        <begin position="214"/>
        <end position="217"/>
    </location>
    <ligand>
        <name>GTP</name>
        <dbReference type="ChEBI" id="CHEBI:37565"/>
    </ligand>
</feature>
<feature type="region of interest" description="Disordered" evidence="10">
    <location>
        <begin position="61"/>
        <end position="89"/>
    </location>
</feature>
<evidence type="ECO:0000256" key="2">
    <source>
        <dbReference type="ARBA" id="ARBA00007699"/>
    </source>
</evidence>
<evidence type="ECO:0000259" key="13">
    <source>
        <dbReference type="PROSITE" id="PS51883"/>
    </source>
</evidence>
<dbReference type="SUPFAM" id="SSF52540">
    <property type="entry name" value="P-loop containing nucleoside triphosphate hydrolases"/>
    <property type="match status" value="1"/>
</dbReference>
<dbReference type="Gene3D" id="2.70.210.12">
    <property type="entry name" value="GTP1/OBG domain"/>
    <property type="match status" value="1"/>
</dbReference>
<comment type="similarity">
    <text evidence="2 9">Belongs to the TRAFAC class OBG-HflX-like GTPase superfamily. OBG GTPase family.</text>
</comment>
<dbReference type="NCBIfam" id="TIGR03595">
    <property type="entry name" value="Obg_CgtA_exten"/>
    <property type="match status" value="1"/>
</dbReference>
<dbReference type="InterPro" id="IPR036726">
    <property type="entry name" value="GTP1_OBG_dom_sf"/>
</dbReference>
<feature type="binding site" evidence="9">
    <location>
        <begin position="284"/>
        <end position="287"/>
    </location>
    <ligand>
        <name>GTP</name>
        <dbReference type="ChEBI" id="CHEBI:37565"/>
    </ligand>
</feature>
<dbReference type="Gene3D" id="3.40.50.300">
    <property type="entry name" value="P-loop containing nucleotide triphosphate hydrolases"/>
    <property type="match status" value="1"/>
</dbReference>
<dbReference type="FunFam" id="2.70.210.12:FF:000001">
    <property type="entry name" value="GTPase Obg"/>
    <property type="match status" value="1"/>
</dbReference>